<protein>
    <recommendedName>
        <fullName evidence="3">Thioredoxin family protein</fullName>
    </recommendedName>
</protein>
<name>A0A4Q0AK82_9BACT</name>
<evidence type="ECO:0000313" key="2">
    <source>
        <dbReference type="Proteomes" id="UP000289269"/>
    </source>
</evidence>
<comment type="caution">
    <text evidence="1">The sequence shown here is derived from an EMBL/GenBank/DDBJ whole genome shotgun (WGS) entry which is preliminary data.</text>
</comment>
<accession>A0A4Q0AK82</accession>
<evidence type="ECO:0008006" key="3">
    <source>
        <dbReference type="Google" id="ProtNLM"/>
    </source>
</evidence>
<organism evidence="1 2">
    <name type="scientific">Candidatus Chaera renei</name>
    <dbReference type="NCBI Taxonomy" id="2506947"/>
    <lineage>
        <taxon>Bacteria</taxon>
        <taxon>Candidatus Saccharimonadota</taxon>
        <taxon>Candidatus Saccharimonadia</taxon>
        <taxon>Candidatus Saccharimonadales</taxon>
        <taxon>Candidatus Saccharimonadaceae</taxon>
        <taxon>Candidatus Chaera</taxon>
    </lineage>
</organism>
<dbReference type="EMBL" id="SCKW01000002">
    <property type="protein sequence ID" value="RWZ79820.1"/>
    <property type="molecule type" value="Genomic_DNA"/>
</dbReference>
<keyword evidence="2" id="KW-1185">Reference proteome</keyword>
<dbReference type="Proteomes" id="UP000289269">
    <property type="component" value="Unassembled WGS sequence"/>
</dbReference>
<reference evidence="1" key="1">
    <citation type="submission" date="2019-01" db="EMBL/GenBank/DDBJ databases">
        <title>Genomic signatures and co-occurrence patterns of the ultra-small Saccharimodia (Patescibacteria phylum) suggest a symbiotic lifestyle.</title>
        <authorList>
            <person name="Lemos L."/>
            <person name="Medeiros J."/>
            <person name="Andreote F."/>
            <person name="Fernandes G."/>
            <person name="Varani A."/>
            <person name="Oliveira G."/>
            <person name="Pylro V."/>
        </authorList>
    </citation>
    <scope>NUCLEOTIDE SEQUENCE [LARGE SCALE GENOMIC DNA]</scope>
    <source>
        <strain evidence="1">AMD01</strain>
    </source>
</reference>
<dbReference type="SUPFAM" id="SSF52833">
    <property type="entry name" value="Thioredoxin-like"/>
    <property type="match status" value="1"/>
</dbReference>
<dbReference type="InterPro" id="IPR036249">
    <property type="entry name" value="Thioredoxin-like_sf"/>
</dbReference>
<sequence length="89" mass="9970">MKAAMVYRPNSATSREAEDYLRDFTRRTALTLEVLDPDTSEGQAFCELYDVVEFPSIVALDDAGKLMQIWRGLPLPLFDEVAYYAAGSS</sequence>
<dbReference type="AlphaFoldDB" id="A0A4Q0AK82"/>
<gene>
    <name evidence="1" type="ORF">EOT04_00310</name>
</gene>
<proteinExistence type="predicted"/>
<evidence type="ECO:0000313" key="1">
    <source>
        <dbReference type="EMBL" id="RWZ79820.1"/>
    </source>
</evidence>